<accession>A0ABN1D816</accession>
<organism evidence="1 2">
    <name type="scientific">Saccharopolyspora erythraea</name>
    <name type="common">Streptomyces erythraeus</name>
    <dbReference type="NCBI Taxonomy" id="1836"/>
    <lineage>
        <taxon>Bacteria</taxon>
        <taxon>Bacillati</taxon>
        <taxon>Actinomycetota</taxon>
        <taxon>Actinomycetes</taxon>
        <taxon>Pseudonocardiales</taxon>
        <taxon>Pseudonocardiaceae</taxon>
        <taxon>Saccharopolyspora</taxon>
    </lineage>
</organism>
<name>A0ABN1D816_SACER</name>
<comment type="caution">
    <text evidence="1">The sequence shown here is derived from an EMBL/GenBank/DDBJ whole genome shotgun (WGS) entry which is preliminary data.</text>
</comment>
<dbReference type="Proteomes" id="UP001500729">
    <property type="component" value="Unassembled WGS sequence"/>
</dbReference>
<dbReference type="EMBL" id="BAAAGS010000027">
    <property type="protein sequence ID" value="GAA0536856.1"/>
    <property type="molecule type" value="Genomic_DNA"/>
</dbReference>
<evidence type="ECO:0000313" key="2">
    <source>
        <dbReference type="Proteomes" id="UP001500729"/>
    </source>
</evidence>
<keyword evidence="2" id="KW-1185">Reference proteome</keyword>
<gene>
    <name evidence="1" type="ORF">GCM10009533_40090</name>
</gene>
<proteinExistence type="predicted"/>
<evidence type="ECO:0000313" key="1">
    <source>
        <dbReference type="EMBL" id="GAA0536856.1"/>
    </source>
</evidence>
<reference evidence="1 2" key="1">
    <citation type="journal article" date="2019" name="Int. J. Syst. Evol. Microbiol.">
        <title>The Global Catalogue of Microorganisms (GCM) 10K type strain sequencing project: providing services to taxonomists for standard genome sequencing and annotation.</title>
        <authorList>
            <consortium name="The Broad Institute Genomics Platform"/>
            <consortium name="The Broad Institute Genome Sequencing Center for Infectious Disease"/>
            <person name="Wu L."/>
            <person name="Ma J."/>
        </authorList>
    </citation>
    <scope>NUCLEOTIDE SEQUENCE [LARGE SCALE GENOMIC DNA]</scope>
    <source>
        <strain evidence="1 2">JCM 10303</strain>
    </source>
</reference>
<protein>
    <submittedName>
        <fullName evidence="1">Uncharacterized protein</fullName>
    </submittedName>
</protein>
<dbReference type="RefSeq" id="WP_009945476.1">
    <property type="nucleotide sequence ID" value="NZ_BAAAGS010000027.1"/>
</dbReference>
<sequence length="71" mass="7850">MLVVTGPSGNVGSELVEELRAMPATRRPSPQTPRLGRTVRYTCPGLLRFALRLRRRGVGFGVPRRHGVALR</sequence>